<keyword evidence="2" id="KW-0808">Transferase</keyword>
<dbReference type="Gene3D" id="3.40.630.30">
    <property type="match status" value="2"/>
</dbReference>
<dbReference type="CDD" id="cd04301">
    <property type="entry name" value="NAT_SF"/>
    <property type="match status" value="1"/>
</dbReference>
<dbReference type="SUPFAM" id="SSF55729">
    <property type="entry name" value="Acyl-CoA N-acyltransferases (Nat)"/>
    <property type="match status" value="3"/>
</dbReference>
<dbReference type="InterPro" id="IPR016732">
    <property type="entry name" value="UCP018688"/>
</dbReference>
<dbReference type="RefSeq" id="WP_118097196.1">
    <property type="nucleotide sequence ID" value="NZ_QRVL01000004.1"/>
</dbReference>
<evidence type="ECO:0000259" key="1">
    <source>
        <dbReference type="PROSITE" id="PS51186"/>
    </source>
</evidence>
<dbReference type="GO" id="GO:0016747">
    <property type="term" value="F:acyltransferase activity, transferring groups other than amino-acyl groups"/>
    <property type="evidence" value="ECO:0007669"/>
    <property type="project" value="InterPro"/>
</dbReference>
<dbReference type="Pfam" id="PF09924">
    <property type="entry name" value="LPG_synthase_C"/>
    <property type="match status" value="1"/>
</dbReference>
<sequence length="583" mass="67041">MKPEETVFHEITLQDKAWMDRKFAEDDRNACEYSFANNFMWRNVYQVRVAELHGCLVVRFIDGEIHCFSFPVGNGDKKAAVEELLAICHEEGIQLLIAPASEQDRAQMLEWFPGRFLIEGDRNDYDYIYTREKLATLAGKKLHGKRNHIARFKDSGDWSYEPMTAENVEECRTMTYTWIHMREEKWNEEMNQEISVLHEAFDHMQELGLVGGVLRRDGQIVAFSIGERLNSETFVVHFEKAYPDLQGAYPMINQQFVLHECEGYAYVNREEDTGDPGLRKAKLSYYPDILLPKYELEESSVVYADPERDAPYIQEIWQKCFGDEEDYIQFYLKHRMTRENMLVIFRDGRPVSMASFLPVQYLCSGAYVDARYVYAVATLPEYRGQKLAEQILRFAEEKYQVPLILSPAEESLTRYYEKLGFKNAFQGEHKNVSGSDITALEVKDTEPVACMEPVTPEEYVRIRDEKCAKEGYVHWDVDAVSYAMELAASCGGGTAAVSCEDKNARNEQEDDRDILMYDIREKELVILETTLSDDALSQVLPQLMEETGTSAASYGRERGMIWLPETMADLPVAGDGYLALTLG</sequence>
<gene>
    <name evidence="2" type="ORF">DWX93_07665</name>
</gene>
<organism evidence="2 3">
    <name type="scientific">Roseburia hominis</name>
    <dbReference type="NCBI Taxonomy" id="301301"/>
    <lineage>
        <taxon>Bacteria</taxon>
        <taxon>Bacillati</taxon>
        <taxon>Bacillota</taxon>
        <taxon>Clostridia</taxon>
        <taxon>Lachnospirales</taxon>
        <taxon>Lachnospiraceae</taxon>
        <taxon>Roseburia</taxon>
    </lineage>
</organism>
<dbReference type="PANTHER" id="PTHR41373">
    <property type="entry name" value="DUF2156 DOMAIN-CONTAINING PROTEIN"/>
    <property type="match status" value="1"/>
</dbReference>
<dbReference type="Pfam" id="PF13527">
    <property type="entry name" value="Acetyltransf_9"/>
    <property type="match status" value="1"/>
</dbReference>
<dbReference type="Proteomes" id="UP000266172">
    <property type="component" value="Unassembled WGS sequence"/>
</dbReference>
<dbReference type="PROSITE" id="PS51186">
    <property type="entry name" value="GNAT"/>
    <property type="match status" value="1"/>
</dbReference>
<dbReference type="InterPro" id="IPR024320">
    <property type="entry name" value="LPG_synthase_C"/>
</dbReference>
<dbReference type="AlphaFoldDB" id="A0A395V7H3"/>
<name>A0A395V7H3_9FIRM</name>
<evidence type="ECO:0000313" key="2">
    <source>
        <dbReference type="EMBL" id="RGS41069.1"/>
    </source>
</evidence>
<feature type="domain" description="N-acetyltransferase" evidence="1">
    <location>
        <begin position="300"/>
        <end position="447"/>
    </location>
</feature>
<reference evidence="2 3" key="1">
    <citation type="submission" date="2018-08" db="EMBL/GenBank/DDBJ databases">
        <title>A genome reference for cultivated species of the human gut microbiota.</title>
        <authorList>
            <person name="Zou Y."/>
            <person name="Xue W."/>
            <person name="Luo G."/>
        </authorList>
    </citation>
    <scope>NUCLEOTIDE SEQUENCE [LARGE SCALE GENOMIC DNA]</scope>
    <source>
        <strain evidence="2 3">AF22-12AC</strain>
    </source>
</reference>
<dbReference type="PANTHER" id="PTHR41373:SF1">
    <property type="entry name" value="PHOSPHATIDYLGLYCEROL LYSYLTRANSFERASE C-TERMINAL DOMAIN-CONTAINING PROTEIN"/>
    <property type="match status" value="1"/>
</dbReference>
<dbReference type="InterPro" id="IPR000182">
    <property type="entry name" value="GNAT_dom"/>
</dbReference>
<accession>A0A395V7H3</accession>
<dbReference type="EMBL" id="QRVL01000004">
    <property type="protein sequence ID" value="RGS41069.1"/>
    <property type="molecule type" value="Genomic_DNA"/>
</dbReference>
<comment type="caution">
    <text evidence="2">The sequence shown here is derived from an EMBL/GenBank/DDBJ whole genome shotgun (WGS) entry which is preliminary data.</text>
</comment>
<dbReference type="InterPro" id="IPR016181">
    <property type="entry name" value="Acyl_CoA_acyltransferase"/>
</dbReference>
<proteinExistence type="predicted"/>
<protein>
    <submittedName>
        <fullName evidence="2">GNAT family N-acetyltransferase</fullName>
    </submittedName>
</protein>
<evidence type="ECO:0000313" key="3">
    <source>
        <dbReference type="Proteomes" id="UP000266172"/>
    </source>
</evidence>